<gene>
    <name evidence="3" type="ORF">DCF15_21090</name>
</gene>
<keyword evidence="1" id="KW-0472">Membrane</keyword>
<organism evidence="3 4">
    <name type="scientific">Phormidesmis priestleyi</name>
    <dbReference type="NCBI Taxonomy" id="268141"/>
    <lineage>
        <taxon>Bacteria</taxon>
        <taxon>Bacillati</taxon>
        <taxon>Cyanobacteriota</taxon>
        <taxon>Cyanophyceae</taxon>
        <taxon>Leptolyngbyales</taxon>
        <taxon>Leptolyngbyaceae</taxon>
        <taxon>Phormidesmis</taxon>
    </lineage>
</organism>
<dbReference type="PANTHER" id="PTHR30336">
    <property type="entry name" value="INNER MEMBRANE PROTEIN, PROBABLE PERMEASE"/>
    <property type="match status" value="1"/>
</dbReference>
<dbReference type="Gene3D" id="3.40.50.620">
    <property type="entry name" value="HUPs"/>
    <property type="match status" value="1"/>
</dbReference>
<dbReference type="CDD" id="cd06259">
    <property type="entry name" value="YdcF-like"/>
    <property type="match status" value="1"/>
</dbReference>
<proteinExistence type="predicted"/>
<dbReference type="InterPro" id="IPR003848">
    <property type="entry name" value="DUF218"/>
</dbReference>
<keyword evidence="1" id="KW-1133">Transmembrane helix</keyword>
<dbReference type="GO" id="GO:0043164">
    <property type="term" value="P:Gram-negative-bacterium-type cell wall biogenesis"/>
    <property type="evidence" value="ECO:0007669"/>
    <property type="project" value="TreeGrafter"/>
</dbReference>
<evidence type="ECO:0000313" key="4">
    <source>
        <dbReference type="Proteomes" id="UP000249794"/>
    </source>
</evidence>
<sequence length="269" mass="29865">MFFLSKLLPLFIYPIGLSSLLMAVGLLWLWRYPRRATVALALALSILFISSNPLVSNWLVSTLEWRYLPPNPMPTADAIVVLGGATEPALAPRPWVEVREQGDRILYAAHLYHQKQDGQKQALKLILSGGRISWRGGSSDPSEADDMKEFARAMAVPDSAIILEGESLNTRQNAVNVQKILTAQSLQSVLLVTSAIHMPRAVAIFNKLGIEVIPAPTDYLVPTELNQSLRATWQGQLLSLLPEAESVSRFTQAMKEYVGFAIYRLRGWV</sequence>
<feature type="transmembrane region" description="Helical" evidence="1">
    <location>
        <begin position="7"/>
        <end position="30"/>
    </location>
</feature>
<dbReference type="EMBL" id="QBMP01000337">
    <property type="protein sequence ID" value="PZO45919.1"/>
    <property type="molecule type" value="Genomic_DNA"/>
</dbReference>
<dbReference type="PANTHER" id="PTHR30336:SF4">
    <property type="entry name" value="ENVELOPE BIOGENESIS FACTOR ELYC"/>
    <property type="match status" value="1"/>
</dbReference>
<accession>A0A2W4WVJ1</accession>
<dbReference type="InterPro" id="IPR051599">
    <property type="entry name" value="Cell_Envelope_Assoc"/>
</dbReference>
<reference evidence="4" key="1">
    <citation type="submission" date="2018-04" db="EMBL/GenBank/DDBJ databases">
        <authorList>
            <person name="Cornet L."/>
        </authorList>
    </citation>
    <scope>NUCLEOTIDE SEQUENCE [LARGE SCALE GENOMIC DNA]</scope>
</reference>
<feature type="domain" description="DUF218" evidence="2">
    <location>
        <begin position="77"/>
        <end position="259"/>
    </location>
</feature>
<dbReference type="GO" id="GO:0005886">
    <property type="term" value="C:plasma membrane"/>
    <property type="evidence" value="ECO:0007669"/>
    <property type="project" value="TreeGrafter"/>
</dbReference>
<name>A0A2W4WVJ1_9CYAN</name>
<dbReference type="AlphaFoldDB" id="A0A2W4WVJ1"/>
<dbReference type="Proteomes" id="UP000249794">
    <property type="component" value="Unassembled WGS sequence"/>
</dbReference>
<dbReference type="GO" id="GO:0000270">
    <property type="term" value="P:peptidoglycan metabolic process"/>
    <property type="evidence" value="ECO:0007669"/>
    <property type="project" value="TreeGrafter"/>
</dbReference>
<evidence type="ECO:0000259" key="2">
    <source>
        <dbReference type="Pfam" id="PF02698"/>
    </source>
</evidence>
<evidence type="ECO:0000256" key="1">
    <source>
        <dbReference type="SAM" id="Phobius"/>
    </source>
</evidence>
<protein>
    <recommendedName>
        <fullName evidence="2">DUF218 domain-containing protein</fullName>
    </recommendedName>
</protein>
<keyword evidence="1" id="KW-0812">Transmembrane</keyword>
<comment type="caution">
    <text evidence="3">The sequence shown here is derived from an EMBL/GenBank/DDBJ whole genome shotgun (WGS) entry which is preliminary data.</text>
</comment>
<dbReference type="InterPro" id="IPR014729">
    <property type="entry name" value="Rossmann-like_a/b/a_fold"/>
</dbReference>
<dbReference type="Pfam" id="PF02698">
    <property type="entry name" value="DUF218"/>
    <property type="match status" value="1"/>
</dbReference>
<evidence type="ECO:0000313" key="3">
    <source>
        <dbReference type="EMBL" id="PZO45919.1"/>
    </source>
</evidence>
<feature type="transmembrane region" description="Helical" evidence="1">
    <location>
        <begin position="36"/>
        <end position="60"/>
    </location>
</feature>
<reference evidence="3 4" key="2">
    <citation type="submission" date="2018-06" db="EMBL/GenBank/DDBJ databases">
        <title>Metagenomic assembly of (sub)arctic Cyanobacteria and their associated microbiome from non-axenic cultures.</title>
        <authorList>
            <person name="Baurain D."/>
        </authorList>
    </citation>
    <scope>NUCLEOTIDE SEQUENCE [LARGE SCALE GENOMIC DNA]</scope>
    <source>
        <strain evidence="3">ULC027bin1</strain>
    </source>
</reference>